<name>A0AAD7T6G1_9TELE</name>
<dbReference type="PANTHER" id="PTHR31767:SF0">
    <property type="entry name" value="VOLTAGE-DEPENDENT CALCIUM CHANNEL GAMMA-LIKE SUBUNIT"/>
    <property type="match status" value="1"/>
</dbReference>
<comment type="caution">
    <text evidence="2">The sequence shown here is derived from an EMBL/GenBank/DDBJ whole genome shotgun (WGS) entry which is preliminary data.</text>
</comment>
<sequence length="202" mass="21923">MTAIKIKAQGAPRMQRPKMPFLEIVTRNLIILCTSLALVLSSIAICDGHWLLADGRMFGLWRFCTVGDRIGEGALPNCTTRLGLAGVEGLEEGLGLCRLVVSLAVVGAIFGLELLVISQLAGDRDSGRRWTLGYALVLLAFVLSLGGVVVFVFLLRAYASPLGFTLAFWCQYIAVFLFLLNGLTARHIQHMMLPYPGVPGKC</sequence>
<accession>A0AAD7T6G1</accession>
<evidence type="ECO:0000313" key="2">
    <source>
        <dbReference type="EMBL" id="KAJ8415249.1"/>
    </source>
</evidence>
<keyword evidence="3" id="KW-1185">Reference proteome</keyword>
<keyword evidence="1" id="KW-1133">Transmembrane helix</keyword>
<feature type="transmembrane region" description="Helical" evidence="1">
    <location>
        <begin position="132"/>
        <end position="155"/>
    </location>
</feature>
<gene>
    <name evidence="2" type="ORF">AAFF_G00009470</name>
</gene>
<keyword evidence="1" id="KW-0812">Transmembrane</keyword>
<dbReference type="PANTHER" id="PTHR31767">
    <property type="entry name" value="VOLTAGE-DEPENDENT CALCIUM CHANNEL GAMMA-LIKE SUBUNIT"/>
    <property type="match status" value="1"/>
</dbReference>
<dbReference type="GO" id="GO:0016020">
    <property type="term" value="C:membrane"/>
    <property type="evidence" value="ECO:0007669"/>
    <property type="project" value="InterPro"/>
</dbReference>
<organism evidence="2 3">
    <name type="scientific">Aldrovandia affinis</name>
    <dbReference type="NCBI Taxonomy" id="143900"/>
    <lineage>
        <taxon>Eukaryota</taxon>
        <taxon>Metazoa</taxon>
        <taxon>Chordata</taxon>
        <taxon>Craniata</taxon>
        <taxon>Vertebrata</taxon>
        <taxon>Euteleostomi</taxon>
        <taxon>Actinopterygii</taxon>
        <taxon>Neopterygii</taxon>
        <taxon>Teleostei</taxon>
        <taxon>Notacanthiformes</taxon>
        <taxon>Halosauridae</taxon>
        <taxon>Aldrovandia</taxon>
    </lineage>
</organism>
<feature type="transmembrane region" description="Helical" evidence="1">
    <location>
        <begin position="99"/>
        <end position="120"/>
    </location>
</feature>
<dbReference type="EMBL" id="JAINUG010000010">
    <property type="protein sequence ID" value="KAJ8415249.1"/>
    <property type="molecule type" value="Genomic_DNA"/>
</dbReference>
<reference evidence="2" key="1">
    <citation type="journal article" date="2023" name="Science">
        <title>Genome structures resolve the early diversification of teleost fishes.</title>
        <authorList>
            <person name="Parey E."/>
            <person name="Louis A."/>
            <person name="Montfort J."/>
            <person name="Bouchez O."/>
            <person name="Roques C."/>
            <person name="Iampietro C."/>
            <person name="Lluch J."/>
            <person name="Castinel A."/>
            <person name="Donnadieu C."/>
            <person name="Desvignes T."/>
            <person name="Floi Bucao C."/>
            <person name="Jouanno E."/>
            <person name="Wen M."/>
            <person name="Mejri S."/>
            <person name="Dirks R."/>
            <person name="Jansen H."/>
            <person name="Henkel C."/>
            <person name="Chen W.J."/>
            <person name="Zahm M."/>
            <person name="Cabau C."/>
            <person name="Klopp C."/>
            <person name="Thompson A.W."/>
            <person name="Robinson-Rechavi M."/>
            <person name="Braasch I."/>
            <person name="Lecointre G."/>
            <person name="Bobe J."/>
            <person name="Postlethwait J.H."/>
            <person name="Berthelot C."/>
            <person name="Roest Crollius H."/>
            <person name="Guiguen Y."/>
        </authorList>
    </citation>
    <scope>NUCLEOTIDE SEQUENCE</scope>
    <source>
        <strain evidence="2">NC1722</strain>
    </source>
</reference>
<dbReference type="GO" id="GO:0005262">
    <property type="term" value="F:calcium channel activity"/>
    <property type="evidence" value="ECO:0007669"/>
    <property type="project" value="InterPro"/>
</dbReference>
<evidence type="ECO:0000313" key="3">
    <source>
        <dbReference type="Proteomes" id="UP001221898"/>
    </source>
</evidence>
<keyword evidence="1" id="KW-0472">Membrane</keyword>
<protein>
    <recommendedName>
        <fullName evidence="4">Voltage-dependent calcium channel gamma-like subunit</fullName>
    </recommendedName>
</protein>
<evidence type="ECO:0008006" key="4">
    <source>
        <dbReference type="Google" id="ProtNLM"/>
    </source>
</evidence>
<evidence type="ECO:0000256" key="1">
    <source>
        <dbReference type="SAM" id="Phobius"/>
    </source>
</evidence>
<dbReference type="Pfam" id="PF15108">
    <property type="entry name" value="TMEM37"/>
    <property type="match status" value="1"/>
</dbReference>
<dbReference type="GO" id="GO:0005244">
    <property type="term" value="F:voltage-gated monoatomic ion channel activity"/>
    <property type="evidence" value="ECO:0007669"/>
    <property type="project" value="InterPro"/>
</dbReference>
<feature type="transmembrane region" description="Helical" evidence="1">
    <location>
        <begin position="161"/>
        <end position="183"/>
    </location>
</feature>
<dbReference type="Proteomes" id="UP001221898">
    <property type="component" value="Unassembled WGS sequence"/>
</dbReference>
<proteinExistence type="predicted"/>
<dbReference type="AlphaFoldDB" id="A0AAD7T6G1"/>
<dbReference type="InterPro" id="IPR029372">
    <property type="entry name" value="Tmem37"/>
</dbReference>